<gene>
    <name evidence="4" type="primary">LOC120112301</name>
</gene>
<proteinExistence type="predicted"/>
<dbReference type="AlphaFoldDB" id="A0A8B9AT23"/>
<dbReference type="OrthoDB" id="671678at2759"/>
<feature type="region of interest" description="Disordered" evidence="1">
    <location>
        <begin position="264"/>
        <end position="395"/>
    </location>
</feature>
<reference evidence="3" key="1">
    <citation type="journal article" date="2019" name="Nat. Commun.">
        <title>Genome-wide association mapping of date palm fruit traits.</title>
        <authorList>
            <person name="Hazzouri K.M."/>
            <person name="Gros-Balthazard M."/>
            <person name="Flowers J.M."/>
            <person name="Copetti D."/>
            <person name="Lemansour A."/>
            <person name="Lebrun M."/>
            <person name="Masmoudi K."/>
            <person name="Ferrand S."/>
            <person name="Dhar M.I."/>
            <person name="Fresquez Z.A."/>
            <person name="Rosas U."/>
            <person name="Zhang J."/>
            <person name="Talag J."/>
            <person name="Lee S."/>
            <person name="Kudrna D."/>
            <person name="Powell R.F."/>
            <person name="Leitch I.J."/>
            <person name="Krueger R.R."/>
            <person name="Wing R.A."/>
            <person name="Amiri K.M.A."/>
            <person name="Purugganan M.D."/>
        </authorList>
    </citation>
    <scope>NUCLEOTIDE SEQUENCE [LARGE SCALE GENOMIC DNA]</scope>
    <source>
        <strain evidence="3">cv. Khalas</strain>
    </source>
</reference>
<sequence>MGSLPSEVVSTMSVLEVEMTEEWFFPLHGFRLEPARRRDRVTDPPVGWIGVHSESLWAGLRFPLHSFVNELLAVCQLVPAQLTPNAWRTVMGFLSLCLLQGIPTSVNVFRRLFIFKSNSGDGEWLYIALRVGRPLFHGAPSSIHGWKEKFFFLGSERSWGFDPRWRPAQLKSINRLPQLSPREQEIFDTIRSLGDGILLNGLISEDALVNVGLSSARPQGKDSYSNFLFPYCSNVLILLIFADIAKMVTKSEVLYARFQKRAAELSGEPTEPRKKAKTSAKTSTTTTVEARASRPVRPEAGRGEGVGSGGATMALPCPVPISQVPGRQEAPNSDQGGRTSTDLALARPTSTTQRSGQPSTRPQFPSSEPGNSQEATGSAAPRPAEAGLAGSSGPQERVPYAPGWAFFEGDSALDNAQVAREVLRVALLPADQAKIRSMNYGEFMDSAICSSIRRLHETETMIHIIQDYRDRARRHQRGREEAETKFLASEAEQKVLQAKLWAAEDEVRTLVAELEEEKGAHSLTMSEVRAAEARRTEAESSLAIREQEVGEARIKVRDLEIRLLDVQSLLAGSRERNKDFGAEGRLPRGSREGGPGAGPGRRQALPRIGRVSRLDGRGRRQWSHPGLPGLPQSVAATSPRFRP</sequence>
<accession>A0A8B9AT23</accession>
<dbReference type="Pfam" id="PF04195">
    <property type="entry name" value="Transposase_28"/>
    <property type="match status" value="1"/>
</dbReference>
<dbReference type="PANTHER" id="PTHR31099:SF28">
    <property type="entry name" value="F5J5.12"/>
    <property type="match status" value="1"/>
</dbReference>
<evidence type="ECO:0000313" key="3">
    <source>
        <dbReference type="Proteomes" id="UP000228380"/>
    </source>
</evidence>
<dbReference type="InterPro" id="IPR007321">
    <property type="entry name" value="Transposase_28"/>
</dbReference>
<dbReference type="RefSeq" id="XP_038987078.1">
    <property type="nucleotide sequence ID" value="XM_039131150.1"/>
</dbReference>
<dbReference type="PANTHER" id="PTHR31099">
    <property type="entry name" value="OS06G0165300 PROTEIN"/>
    <property type="match status" value="1"/>
</dbReference>
<name>A0A8B9AT23_PHODC</name>
<keyword evidence="3" id="KW-1185">Reference proteome</keyword>
<evidence type="ECO:0000313" key="4">
    <source>
        <dbReference type="RefSeq" id="XP_038987078.1"/>
    </source>
</evidence>
<evidence type="ECO:0000259" key="2">
    <source>
        <dbReference type="Pfam" id="PF04195"/>
    </source>
</evidence>
<protein>
    <submittedName>
        <fullName evidence="4">Uncharacterized protein LOC120112301</fullName>
    </submittedName>
</protein>
<organism evidence="3 4">
    <name type="scientific">Phoenix dactylifera</name>
    <name type="common">Date palm</name>
    <dbReference type="NCBI Taxonomy" id="42345"/>
    <lineage>
        <taxon>Eukaryota</taxon>
        <taxon>Viridiplantae</taxon>
        <taxon>Streptophyta</taxon>
        <taxon>Embryophyta</taxon>
        <taxon>Tracheophyta</taxon>
        <taxon>Spermatophyta</taxon>
        <taxon>Magnoliopsida</taxon>
        <taxon>Liliopsida</taxon>
        <taxon>Arecaceae</taxon>
        <taxon>Coryphoideae</taxon>
        <taxon>Phoeniceae</taxon>
        <taxon>Phoenix</taxon>
    </lineage>
</organism>
<feature type="compositionally biased region" description="Polar residues" evidence="1">
    <location>
        <begin position="330"/>
        <end position="376"/>
    </location>
</feature>
<dbReference type="KEGG" id="pda:120112301"/>
<feature type="compositionally biased region" description="Basic and acidic residues" evidence="1">
    <location>
        <begin position="577"/>
        <end position="591"/>
    </location>
</feature>
<evidence type="ECO:0000256" key="1">
    <source>
        <dbReference type="SAM" id="MobiDB-lite"/>
    </source>
</evidence>
<reference evidence="4" key="2">
    <citation type="submission" date="2025-08" db="UniProtKB">
        <authorList>
            <consortium name="RefSeq"/>
        </authorList>
    </citation>
    <scope>IDENTIFICATION</scope>
    <source>
        <tissue evidence="4">Young leaves</tissue>
    </source>
</reference>
<dbReference type="Proteomes" id="UP000228380">
    <property type="component" value="Chromosome 11"/>
</dbReference>
<feature type="domain" description="Transposase (putative) gypsy type" evidence="2">
    <location>
        <begin position="52"/>
        <end position="115"/>
    </location>
</feature>
<feature type="region of interest" description="Disordered" evidence="1">
    <location>
        <begin position="577"/>
        <end position="643"/>
    </location>
</feature>
<dbReference type="GeneID" id="120112301"/>